<evidence type="ECO:0000313" key="6">
    <source>
        <dbReference type="EMBL" id="AMJ41910.1"/>
    </source>
</evidence>
<evidence type="ECO:0000256" key="1">
    <source>
        <dbReference type="ARBA" id="ARBA00004196"/>
    </source>
</evidence>
<dbReference type="PROSITE" id="PS51257">
    <property type="entry name" value="PROKAR_LIPOPROTEIN"/>
    <property type="match status" value="1"/>
</dbReference>
<dbReference type="PANTHER" id="PTHR33376:SF4">
    <property type="entry name" value="SIALIC ACID-BINDING PERIPLASMIC PROTEIN SIAP"/>
    <property type="match status" value="1"/>
</dbReference>
<dbReference type="AlphaFoldDB" id="A0A0X8VBG1"/>
<evidence type="ECO:0000256" key="4">
    <source>
        <dbReference type="ARBA" id="ARBA00022729"/>
    </source>
</evidence>
<evidence type="ECO:0000313" key="8">
    <source>
        <dbReference type="Proteomes" id="UP000068026"/>
    </source>
</evidence>
<evidence type="ECO:0000313" key="7">
    <source>
        <dbReference type="EMBL" id="SHE95185.1"/>
    </source>
</evidence>
<reference evidence="8" key="2">
    <citation type="submission" date="2016-01" db="EMBL/GenBank/DDBJ databases">
        <authorList>
            <person name="Poehlein A."/>
            <person name="Schlien K."/>
            <person name="Gottschalk G."/>
            <person name="Buckel W."/>
            <person name="Daniel R."/>
        </authorList>
    </citation>
    <scope>NUCLEOTIDE SEQUENCE [LARGE SCALE GENOMIC DNA]</scope>
    <source>
        <strain evidence="8">X2</strain>
    </source>
</reference>
<sequence length="345" mass="37373">MKKRLLAGIMCAVMALGVAGCGGGSKSSDGNSGGEVKAINLKMAVTPSETSVWMVAANEFKKLIEERTEGRYTVTIYGNEQLAAGDQTKGVEMLFNGTTDVDLHSSMIISNVVPELSVISMPWIFPNGYDSVDEYIFNEGSTGSEFIKKAVEAKGAHVVGIGENGFRQITNNKRPITSAADMSMLKVRVPAISLLVDVFKTLGADPTQMPFGEVFTALQQGAIDGQENPYDTIRSAKIQEVQKYMTIWNYCYDPIILSVSGNIWNKLSDEDKAIFDAAGKEACATQVAASRNMDAEIIEQFKGIGVEVNELSPEAIAEMKTVVAPVYDKYKEQFGAEAFAAFGYK</sequence>
<dbReference type="GO" id="GO:0030288">
    <property type="term" value="C:outer membrane-bounded periplasmic space"/>
    <property type="evidence" value="ECO:0007669"/>
    <property type="project" value="InterPro"/>
</dbReference>
<feature type="signal peptide" evidence="5">
    <location>
        <begin position="1"/>
        <end position="20"/>
    </location>
</feature>
<reference evidence="9" key="4">
    <citation type="submission" date="2016-11" db="EMBL/GenBank/DDBJ databases">
        <authorList>
            <person name="Jaros S."/>
            <person name="Januszkiewicz K."/>
            <person name="Wedrychowicz H."/>
        </authorList>
    </citation>
    <scope>NUCLEOTIDE SEQUENCE [LARGE SCALE GENOMIC DNA]</scope>
    <source>
        <strain evidence="9">DSM 1682</strain>
    </source>
</reference>
<name>A0A0X8VBG1_ANAPI</name>
<protein>
    <submittedName>
        <fullName evidence="6">2,3-diketo-L-gulonate-binding periplasmic protein YiaO</fullName>
    </submittedName>
    <submittedName>
        <fullName evidence="7">Tripartite ATP-independent transporter solute receptor, DctP family</fullName>
    </submittedName>
</protein>
<organism evidence="7 9">
    <name type="scientific">Anaerotignum propionicum DSM 1682</name>
    <dbReference type="NCBI Taxonomy" id="991789"/>
    <lineage>
        <taxon>Bacteria</taxon>
        <taxon>Bacillati</taxon>
        <taxon>Bacillota</taxon>
        <taxon>Clostridia</taxon>
        <taxon>Lachnospirales</taxon>
        <taxon>Anaerotignaceae</taxon>
        <taxon>Anaerotignum</taxon>
    </lineage>
</organism>
<dbReference type="Gene3D" id="3.40.190.170">
    <property type="entry name" value="Bacterial extracellular solute-binding protein, family 7"/>
    <property type="match status" value="1"/>
</dbReference>
<comment type="subcellular location">
    <subcellularLocation>
        <location evidence="1">Cell envelope</location>
    </subcellularLocation>
</comment>
<keyword evidence="4 5" id="KW-0732">Signal</keyword>
<dbReference type="RefSeq" id="WP_066051886.1">
    <property type="nucleotide sequence ID" value="NZ_CP014223.1"/>
</dbReference>
<gene>
    <name evidence="6" type="primary">yiaO_4</name>
    <name evidence="6" type="ORF">CPRO_23430</name>
    <name evidence="7" type="ORF">SAMN02745151_02314</name>
</gene>
<dbReference type="OrthoDB" id="9815946at2"/>
<keyword evidence="3" id="KW-0813">Transport</keyword>
<comment type="similarity">
    <text evidence="2">Belongs to the bacterial solute-binding protein 7 family.</text>
</comment>
<evidence type="ECO:0000313" key="9">
    <source>
        <dbReference type="Proteomes" id="UP000184204"/>
    </source>
</evidence>
<dbReference type="NCBIfam" id="NF037995">
    <property type="entry name" value="TRAP_S1"/>
    <property type="match status" value="1"/>
</dbReference>
<dbReference type="Proteomes" id="UP000068026">
    <property type="component" value="Chromosome"/>
</dbReference>
<reference evidence="6 8" key="1">
    <citation type="journal article" date="2016" name="Genome Announc.">
        <title>Complete Genome Sequence of the Amino Acid-Fermenting Clostridium propionicum X2 (DSM 1682).</title>
        <authorList>
            <person name="Poehlein A."/>
            <person name="Schlien K."/>
            <person name="Chowdhury N.P."/>
            <person name="Gottschalk G."/>
            <person name="Buckel W."/>
            <person name="Daniel R."/>
        </authorList>
    </citation>
    <scope>NUCLEOTIDE SEQUENCE [LARGE SCALE GENOMIC DNA]</scope>
    <source>
        <strain evidence="6 8">X2</strain>
    </source>
</reference>
<dbReference type="InterPro" id="IPR018389">
    <property type="entry name" value="DctP_fam"/>
</dbReference>
<dbReference type="Proteomes" id="UP000184204">
    <property type="component" value="Unassembled WGS sequence"/>
</dbReference>
<evidence type="ECO:0000256" key="2">
    <source>
        <dbReference type="ARBA" id="ARBA00009023"/>
    </source>
</evidence>
<keyword evidence="7" id="KW-0675">Receptor</keyword>
<dbReference type="PIRSF" id="PIRSF006470">
    <property type="entry name" value="DctB"/>
    <property type="match status" value="1"/>
</dbReference>
<evidence type="ECO:0000256" key="5">
    <source>
        <dbReference type="SAM" id="SignalP"/>
    </source>
</evidence>
<dbReference type="InterPro" id="IPR038404">
    <property type="entry name" value="TRAP_DctP_sf"/>
</dbReference>
<feature type="chain" id="PRO_5044547769" evidence="5">
    <location>
        <begin position="21"/>
        <end position="345"/>
    </location>
</feature>
<dbReference type="Pfam" id="PF03480">
    <property type="entry name" value="DctP"/>
    <property type="match status" value="1"/>
</dbReference>
<dbReference type="NCBIfam" id="TIGR00787">
    <property type="entry name" value="dctP"/>
    <property type="match status" value="1"/>
</dbReference>
<evidence type="ECO:0000256" key="3">
    <source>
        <dbReference type="ARBA" id="ARBA00022448"/>
    </source>
</evidence>
<proteinExistence type="inferred from homology"/>
<dbReference type="PANTHER" id="PTHR33376">
    <property type="match status" value="1"/>
</dbReference>
<reference evidence="7" key="3">
    <citation type="submission" date="2016-11" db="EMBL/GenBank/DDBJ databases">
        <authorList>
            <person name="Varghese N."/>
            <person name="Submissions S."/>
        </authorList>
    </citation>
    <scope>NUCLEOTIDE SEQUENCE</scope>
    <source>
        <strain evidence="7">DSM 1682</strain>
    </source>
</reference>
<dbReference type="InterPro" id="IPR004682">
    <property type="entry name" value="TRAP_DctP"/>
</dbReference>
<dbReference type="EMBL" id="FQUA01000011">
    <property type="protein sequence ID" value="SHE95185.1"/>
    <property type="molecule type" value="Genomic_DNA"/>
</dbReference>
<dbReference type="KEGG" id="cpro:CPRO_23430"/>
<dbReference type="EMBL" id="CP014223">
    <property type="protein sequence ID" value="AMJ41910.1"/>
    <property type="molecule type" value="Genomic_DNA"/>
</dbReference>
<dbReference type="GO" id="GO:0055085">
    <property type="term" value="P:transmembrane transport"/>
    <property type="evidence" value="ECO:0007669"/>
    <property type="project" value="InterPro"/>
</dbReference>
<keyword evidence="8" id="KW-1185">Reference proteome</keyword>
<accession>A0A0X8VBG1</accession>